<accession>A0A1H9V8Z6</accession>
<dbReference type="PROSITE" id="PS51819">
    <property type="entry name" value="VOC"/>
    <property type="match status" value="1"/>
</dbReference>
<sequence length="124" mass="13857">MKLRLELFVEDLEKSAEFYCDVLGFHVSEEQKNNYIPVKKGDVVIGLGQMENLSADHPVKVSGSDQAPGLGVEIVLEVENIEGAYHDVVAKGYPVQAKLTERPWGMSDFRVIDPDGYYLRLTSI</sequence>
<dbReference type="AlphaFoldDB" id="A0A1H9V8Z6"/>
<dbReference type="EMBL" id="FOGL01000022">
    <property type="protein sequence ID" value="SES18172.1"/>
    <property type="molecule type" value="Genomic_DNA"/>
</dbReference>
<dbReference type="InterPro" id="IPR004360">
    <property type="entry name" value="Glyas_Fos-R_dOase_dom"/>
</dbReference>
<dbReference type="Pfam" id="PF00903">
    <property type="entry name" value="Glyoxalase"/>
    <property type="match status" value="1"/>
</dbReference>
<feature type="domain" description="VOC" evidence="1">
    <location>
        <begin position="1"/>
        <end position="124"/>
    </location>
</feature>
<evidence type="ECO:0000259" key="1">
    <source>
        <dbReference type="PROSITE" id="PS51819"/>
    </source>
</evidence>
<dbReference type="OrthoDB" id="9795618at2"/>
<dbReference type="Gene3D" id="3.10.180.10">
    <property type="entry name" value="2,3-Dihydroxybiphenyl 1,2-Dioxygenase, domain 1"/>
    <property type="match status" value="1"/>
</dbReference>
<name>A0A1H9V8Z6_9BACI</name>
<protein>
    <submittedName>
        <fullName evidence="2">Uncharacterized conserved protein PhnB, glyoxalase superfamily</fullName>
    </submittedName>
</protein>
<dbReference type="PANTHER" id="PTHR34109">
    <property type="entry name" value="BNAUNNG04460D PROTEIN-RELATED"/>
    <property type="match status" value="1"/>
</dbReference>
<dbReference type="InterPro" id="IPR037523">
    <property type="entry name" value="VOC_core"/>
</dbReference>
<organism evidence="2 3">
    <name type="scientific">Gracilibacillus ureilyticus</name>
    <dbReference type="NCBI Taxonomy" id="531814"/>
    <lineage>
        <taxon>Bacteria</taxon>
        <taxon>Bacillati</taxon>
        <taxon>Bacillota</taxon>
        <taxon>Bacilli</taxon>
        <taxon>Bacillales</taxon>
        <taxon>Bacillaceae</taxon>
        <taxon>Gracilibacillus</taxon>
    </lineage>
</organism>
<dbReference type="STRING" id="531814.SAMN04487944_12234"/>
<keyword evidence="3" id="KW-1185">Reference proteome</keyword>
<dbReference type="RefSeq" id="WP_089743517.1">
    <property type="nucleotide sequence ID" value="NZ_FOGL01000022.1"/>
</dbReference>
<dbReference type="Proteomes" id="UP000199687">
    <property type="component" value="Unassembled WGS sequence"/>
</dbReference>
<reference evidence="2 3" key="1">
    <citation type="submission" date="2016-10" db="EMBL/GenBank/DDBJ databases">
        <authorList>
            <person name="de Groot N.N."/>
        </authorList>
    </citation>
    <scope>NUCLEOTIDE SEQUENCE [LARGE SCALE GENOMIC DNA]</scope>
    <source>
        <strain evidence="2 3">CGMCC 1.7727</strain>
    </source>
</reference>
<gene>
    <name evidence="2" type="ORF">SAMN04487944_12234</name>
</gene>
<dbReference type="SUPFAM" id="SSF54593">
    <property type="entry name" value="Glyoxalase/Bleomycin resistance protein/Dihydroxybiphenyl dioxygenase"/>
    <property type="match status" value="1"/>
</dbReference>
<evidence type="ECO:0000313" key="2">
    <source>
        <dbReference type="EMBL" id="SES18172.1"/>
    </source>
</evidence>
<evidence type="ECO:0000313" key="3">
    <source>
        <dbReference type="Proteomes" id="UP000199687"/>
    </source>
</evidence>
<proteinExistence type="predicted"/>
<dbReference type="InterPro" id="IPR029068">
    <property type="entry name" value="Glyas_Bleomycin-R_OHBP_Dase"/>
</dbReference>